<dbReference type="SUPFAM" id="SSF46767">
    <property type="entry name" value="Methylated DNA-protein cysteine methyltransferase, C-terminal domain"/>
    <property type="match status" value="1"/>
</dbReference>
<dbReference type="AlphaFoldDB" id="A0A542YGI4"/>
<dbReference type="GO" id="GO:0032259">
    <property type="term" value="P:methylation"/>
    <property type="evidence" value="ECO:0007669"/>
    <property type="project" value="UniProtKB-KW"/>
</dbReference>
<evidence type="ECO:0000256" key="3">
    <source>
        <dbReference type="ARBA" id="ARBA00022490"/>
    </source>
</evidence>
<evidence type="ECO:0000313" key="13">
    <source>
        <dbReference type="Proteomes" id="UP000317998"/>
    </source>
</evidence>
<keyword evidence="6 9" id="KW-0227">DNA damage</keyword>
<evidence type="ECO:0000256" key="1">
    <source>
        <dbReference type="ARBA" id="ARBA00001286"/>
    </source>
</evidence>
<proteinExistence type="inferred from homology"/>
<keyword evidence="5 9" id="KW-0808">Transferase</keyword>
<dbReference type="RefSeq" id="WP_141879469.1">
    <property type="nucleotide sequence ID" value="NZ_VFOM01000001.1"/>
</dbReference>
<dbReference type="Gene3D" id="3.30.160.70">
    <property type="entry name" value="Methylated DNA-protein cysteine methyltransferase domain"/>
    <property type="match status" value="1"/>
</dbReference>
<name>A0A542YGI4_9MICO</name>
<protein>
    <recommendedName>
        <fullName evidence="9">Methylated-DNA--protein-cysteine methyltransferase</fullName>
        <ecNumber evidence="9">2.1.1.63</ecNumber>
    </recommendedName>
    <alternativeName>
        <fullName evidence="9">6-O-methylguanine-DNA methyltransferase</fullName>
        <shortName evidence="9">MGMT</shortName>
    </alternativeName>
    <alternativeName>
        <fullName evidence="9">O-6-methylguanine-DNA-alkyltransferase</fullName>
    </alternativeName>
</protein>
<dbReference type="SUPFAM" id="SSF53155">
    <property type="entry name" value="Methylated DNA-protein cysteine methyltransferase domain"/>
    <property type="match status" value="1"/>
</dbReference>
<dbReference type="GO" id="GO:0005737">
    <property type="term" value="C:cytoplasm"/>
    <property type="evidence" value="ECO:0007669"/>
    <property type="project" value="UniProtKB-SubCell"/>
</dbReference>
<comment type="function">
    <text evidence="9">Involved in the cellular defense against the biological effects of O6-methylguanine (O6-MeG) and O4-methylthymine (O4-MeT) in DNA. Repairs the methylated nucleobase in DNA by stoichiometrically transferring the methyl group to a cysteine residue in the enzyme. This is a suicide reaction: the enzyme is irreversibly inactivated.</text>
</comment>
<organism evidence="12 13">
    <name type="scientific">Homoserinimonas aerilata</name>
    <dbReference type="NCBI Taxonomy" id="1162970"/>
    <lineage>
        <taxon>Bacteria</taxon>
        <taxon>Bacillati</taxon>
        <taxon>Actinomycetota</taxon>
        <taxon>Actinomycetes</taxon>
        <taxon>Micrococcales</taxon>
        <taxon>Microbacteriaceae</taxon>
        <taxon>Homoserinimonas</taxon>
    </lineage>
</organism>
<dbReference type="InterPro" id="IPR008332">
    <property type="entry name" value="MethylG_MeTrfase_N"/>
</dbReference>
<evidence type="ECO:0000313" key="12">
    <source>
        <dbReference type="EMBL" id="TQL47187.1"/>
    </source>
</evidence>
<gene>
    <name evidence="12" type="ORF">FB562_0238</name>
</gene>
<dbReference type="CDD" id="cd06445">
    <property type="entry name" value="ATase"/>
    <property type="match status" value="1"/>
</dbReference>
<dbReference type="InterPro" id="IPR036217">
    <property type="entry name" value="MethylDNA_cys_MeTrfase_DNAb"/>
</dbReference>
<dbReference type="GO" id="GO:0003908">
    <property type="term" value="F:methylated-DNA-[protein]-cysteine S-methyltransferase activity"/>
    <property type="evidence" value="ECO:0007669"/>
    <property type="project" value="UniProtKB-UniRule"/>
</dbReference>
<dbReference type="FunFam" id="1.10.10.10:FF:000214">
    <property type="entry name" value="Methylated-DNA--protein-cysteine methyltransferase"/>
    <property type="match status" value="1"/>
</dbReference>
<comment type="caution">
    <text evidence="12">The sequence shown here is derived from an EMBL/GenBank/DDBJ whole genome shotgun (WGS) entry which is preliminary data.</text>
</comment>
<keyword evidence="7 9" id="KW-0234">DNA repair</keyword>
<keyword evidence="13" id="KW-1185">Reference proteome</keyword>
<comment type="catalytic activity">
    <reaction evidence="8 9">
        <text>a 6-O-methyl-2'-deoxyguanosine in DNA + L-cysteinyl-[protein] = S-methyl-L-cysteinyl-[protein] + a 2'-deoxyguanosine in DNA</text>
        <dbReference type="Rhea" id="RHEA:24000"/>
        <dbReference type="Rhea" id="RHEA-COMP:10131"/>
        <dbReference type="Rhea" id="RHEA-COMP:10132"/>
        <dbReference type="Rhea" id="RHEA-COMP:11367"/>
        <dbReference type="Rhea" id="RHEA-COMP:11368"/>
        <dbReference type="ChEBI" id="CHEBI:29950"/>
        <dbReference type="ChEBI" id="CHEBI:82612"/>
        <dbReference type="ChEBI" id="CHEBI:85445"/>
        <dbReference type="ChEBI" id="CHEBI:85448"/>
        <dbReference type="EC" id="2.1.1.63"/>
    </reaction>
</comment>
<dbReference type="InterPro" id="IPR036631">
    <property type="entry name" value="MGMT_N_sf"/>
</dbReference>
<dbReference type="InterPro" id="IPR023546">
    <property type="entry name" value="MGMT"/>
</dbReference>
<evidence type="ECO:0000256" key="7">
    <source>
        <dbReference type="ARBA" id="ARBA00023204"/>
    </source>
</evidence>
<evidence type="ECO:0000256" key="4">
    <source>
        <dbReference type="ARBA" id="ARBA00022603"/>
    </source>
</evidence>
<feature type="active site" description="Nucleophile; methyl group acceptor" evidence="9">
    <location>
        <position position="131"/>
    </location>
</feature>
<evidence type="ECO:0000259" key="10">
    <source>
        <dbReference type="Pfam" id="PF01035"/>
    </source>
</evidence>
<dbReference type="EC" id="2.1.1.63" evidence="9"/>
<evidence type="ECO:0000256" key="5">
    <source>
        <dbReference type="ARBA" id="ARBA00022679"/>
    </source>
</evidence>
<dbReference type="Gene3D" id="1.10.10.10">
    <property type="entry name" value="Winged helix-like DNA-binding domain superfamily/Winged helix DNA-binding domain"/>
    <property type="match status" value="1"/>
</dbReference>
<comment type="catalytic activity">
    <reaction evidence="1 9">
        <text>a 4-O-methyl-thymidine in DNA + L-cysteinyl-[protein] = a thymidine in DNA + S-methyl-L-cysteinyl-[protein]</text>
        <dbReference type="Rhea" id="RHEA:53428"/>
        <dbReference type="Rhea" id="RHEA-COMP:10131"/>
        <dbReference type="Rhea" id="RHEA-COMP:10132"/>
        <dbReference type="Rhea" id="RHEA-COMP:13555"/>
        <dbReference type="Rhea" id="RHEA-COMP:13556"/>
        <dbReference type="ChEBI" id="CHEBI:29950"/>
        <dbReference type="ChEBI" id="CHEBI:82612"/>
        <dbReference type="ChEBI" id="CHEBI:137386"/>
        <dbReference type="ChEBI" id="CHEBI:137387"/>
        <dbReference type="EC" id="2.1.1.63"/>
    </reaction>
</comment>
<dbReference type="Pfam" id="PF01035">
    <property type="entry name" value="DNA_binding_1"/>
    <property type="match status" value="1"/>
</dbReference>
<dbReference type="OrthoDB" id="9802228at2"/>
<dbReference type="Pfam" id="PF02870">
    <property type="entry name" value="Methyltransf_1N"/>
    <property type="match status" value="1"/>
</dbReference>
<comment type="similarity">
    <text evidence="2 9">Belongs to the MGMT family.</text>
</comment>
<dbReference type="Proteomes" id="UP000317998">
    <property type="component" value="Unassembled WGS sequence"/>
</dbReference>
<feature type="domain" description="Methylated-DNA-[protein]-cysteine S-methyltransferase DNA binding" evidence="10">
    <location>
        <begin position="80"/>
        <end position="159"/>
    </location>
</feature>
<dbReference type="HAMAP" id="MF_00772">
    <property type="entry name" value="OGT"/>
    <property type="match status" value="1"/>
</dbReference>
<dbReference type="NCBIfam" id="TIGR00589">
    <property type="entry name" value="ogt"/>
    <property type="match status" value="1"/>
</dbReference>
<dbReference type="EMBL" id="VFOM01000001">
    <property type="protein sequence ID" value="TQL47187.1"/>
    <property type="molecule type" value="Genomic_DNA"/>
</dbReference>
<dbReference type="GO" id="GO:0006307">
    <property type="term" value="P:DNA alkylation repair"/>
    <property type="evidence" value="ECO:0007669"/>
    <property type="project" value="UniProtKB-UniRule"/>
</dbReference>
<keyword evidence="3 9" id="KW-0963">Cytoplasm</keyword>
<comment type="miscellaneous">
    <text evidence="9">This enzyme catalyzes only one turnover and therefore is not strictly catalytic. According to one definition, an enzyme is a biocatalyst that acts repeatedly and over many reaction cycles.</text>
</comment>
<dbReference type="PROSITE" id="PS00374">
    <property type="entry name" value="MGMT"/>
    <property type="match status" value="1"/>
</dbReference>
<keyword evidence="4 9" id="KW-0489">Methyltransferase</keyword>
<dbReference type="InterPro" id="IPR036388">
    <property type="entry name" value="WH-like_DNA-bd_sf"/>
</dbReference>
<dbReference type="PANTHER" id="PTHR10815:SF5">
    <property type="entry name" value="METHYLATED-DNA--PROTEIN-CYSTEINE METHYLTRANSFERASE"/>
    <property type="match status" value="1"/>
</dbReference>
<dbReference type="InterPro" id="IPR014048">
    <property type="entry name" value="MethylDNA_cys_MeTrfase_DNA-bd"/>
</dbReference>
<sequence>MTTRHGFAPSPLGELMYAAEGNALVAVYFPKHEKQPVGGFGAAVTLADDSVLSRAAQQLGEYFAGTRHEFDLELAPRGEEFQQRVWRLLLDIPYGETTSYGAIATELGDPGLAQAVGGAVGRNPLSIVIPCHRVVGSDGRLTGYAGGIERKIYLLDHEEPPERAAQKLF</sequence>
<accession>A0A542YGI4</accession>
<dbReference type="PANTHER" id="PTHR10815">
    <property type="entry name" value="METHYLATED-DNA--PROTEIN-CYSTEINE METHYLTRANSFERASE"/>
    <property type="match status" value="1"/>
</dbReference>
<evidence type="ECO:0000256" key="2">
    <source>
        <dbReference type="ARBA" id="ARBA00008711"/>
    </source>
</evidence>
<evidence type="ECO:0000256" key="9">
    <source>
        <dbReference type="HAMAP-Rule" id="MF_00772"/>
    </source>
</evidence>
<evidence type="ECO:0000256" key="8">
    <source>
        <dbReference type="ARBA" id="ARBA00049348"/>
    </source>
</evidence>
<feature type="domain" description="Methylguanine DNA methyltransferase ribonuclease-like" evidence="11">
    <location>
        <begin position="4"/>
        <end position="75"/>
    </location>
</feature>
<evidence type="ECO:0000259" key="11">
    <source>
        <dbReference type="Pfam" id="PF02870"/>
    </source>
</evidence>
<evidence type="ECO:0000256" key="6">
    <source>
        <dbReference type="ARBA" id="ARBA00022763"/>
    </source>
</evidence>
<comment type="subcellular location">
    <subcellularLocation>
        <location evidence="9">Cytoplasm</location>
    </subcellularLocation>
</comment>
<dbReference type="InterPro" id="IPR001497">
    <property type="entry name" value="MethylDNA_cys_MeTrfase_AS"/>
</dbReference>
<reference evidence="12 13" key="1">
    <citation type="submission" date="2019-06" db="EMBL/GenBank/DDBJ databases">
        <title>Sequencing the genomes of 1000 actinobacteria strains.</title>
        <authorList>
            <person name="Klenk H.-P."/>
        </authorList>
    </citation>
    <scope>NUCLEOTIDE SEQUENCE [LARGE SCALE GENOMIC DNA]</scope>
    <source>
        <strain evidence="12 13">DSM 26477</strain>
    </source>
</reference>